<dbReference type="RefSeq" id="WP_005397433.1">
    <property type="nucleotide sequence ID" value="NZ_JH601088.1"/>
</dbReference>
<organism evidence="2 3">
    <name type="scientific">Helcococcus kunzii ATCC 51366</name>
    <dbReference type="NCBI Taxonomy" id="883114"/>
    <lineage>
        <taxon>Bacteria</taxon>
        <taxon>Bacillati</taxon>
        <taxon>Bacillota</taxon>
        <taxon>Tissierellia</taxon>
        <taxon>Tissierellales</taxon>
        <taxon>Peptoniphilaceae</taxon>
        <taxon>Helcococcus</taxon>
    </lineage>
</organism>
<keyword evidence="1" id="KW-0472">Membrane</keyword>
<keyword evidence="1" id="KW-1133">Transmembrane helix</keyword>
<dbReference type="PATRIC" id="fig|883114.3.peg.375"/>
<accession>H3NM21</accession>
<dbReference type="HOGENOM" id="CLU_979234_0_0_9"/>
<evidence type="ECO:0000313" key="3">
    <source>
        <dbReference type="Proteomes" id="UP000004191"/>
    </source>
</evidence>
<evidence type="ECO:0000313" key="2">
    <source>
        <dbReference type="EMBL" id="EHR35691.1"/>
    </source>
</evidence>
<keyword evidence="3" id="KW-1185">Reference proteome</keyword>
<proteinExistence type="predicted"/>
<feature type="transmembrane region" description="Helical" evidence="1">
    <location>
        <begin position="256"/>
        <end position="278"/>
    </location>
</feature>
<dbReference type="Proteomes" id="UP000004191">
    <property type="component" value="Unassembled WGS sequence"/>
</dbReference>
<sequence length="284" mass="33267">MIVSFFAHLYNQYITQPSFEEEFISGEGTAFESNPFIDLIDLNAKENSGLTEEEKIEIEQKSNSISDNMLKYFIFSEEEKPRFNKDKKTQYNNDYNNNILKYDHLIKEYNIKMSDINQKRWEWRLFAANHRLNNNSYPMNYPVVYYENVINNFSNISENTIKHFTIIPMYEYMLRLFSSLILQMIFVTSLGIFISIFVKSKIYVFLVTSAILIIGMFVVNYIPQGFNYIIPFNHLNATNIANGSAVFHSKMPNYNIYISIAVLIIFSILISVVGVKVVNKREVK</sequence>
<name>H3NM21_9FIRM</name>
<evidence type="ECO:0000256" key="1">
    <source>
        <dbReference type="SAM" id="Phobius"/>
    </source>
</evidence>
<reference evidence="2 3" key="1">
    <citation type="submission" date="2012-01" db="EMBL/GenBank/DDBJ databases">
        <title>The Genome Sequence of Helcococcus kunzii ATCC 51366.</title>
        <authorList>
            <consortium name="The Broad Institute Genome Sequencing Platform"/>
            <person name="Earl A."/>
            <person name="Ward D."/>
            <person name="Feldgarden M."/>
            <person name="Gevers D."/>
            <person name="Huys G."/>
            <person name="Young S.K."/>
            <person name="Zeng Q."/>
            <person name="Gargeya S."/>
            <person name="Fitzgerald M."/>
            <person name="Haas B."/>
            <person name="Abouelleil A."/>
            <person name="Alvarado L."/>
            <person name="Arachchi H.M."/>
            <person name="Berlin A."/>
            <person name="Chapman S.B."/>
            <person name="Gearin G."/>
            <person name="Goldberg J."/>
            <person name="Griggs A."/>
            <person name="Gujja S."/>
            <person name="Hansen M."/>
            <person name="Heiman D."/>
            <person name="Howarth C."/>
            <person name="Larimer J."/>
            <person name="Lui A."/>
            <person name="MacDonald P.J.P."/>
            <person name="McCowen C."/>
            <person name="Montmayeur A."/>
            <person name="Murphy C."/>
            <person name="Neiman D."/>
            <person name="Pearson M."/>
            <person name="Priest M."/>
            <person name="Roberts A."/>
            <person name="Saif S."/>
            <person name="Shea T."/>
            <person name="Sisk P."/>
            <person name="Stolte C."/>
            <person name="Sykes S."/>
            <person name="Wortman J."/>
            <person name="Nusbaum C."/>
            <person name="Birren B."/>
        </authorList>
    </citation>
    <scope>NUCLEOTIDE SEQUENCE [LARGE SCALE GENOMIC DNA]</scope>
    <source>
        <strain evidence="2 3">ATCC 51366</strain>
    </source>
</reference>
<dbReference type="EMBL" id="AGEI01000011">
    <property type="protein sequence ID" value="EHR35691.1"/>
    <property type="molecule type" value="Genomic_DNA"/>
</dbReference>
<dbReference type="STRING" id="883114.HMPREF9709_00382"/>
<feature type="transmembrane region" description="Helical" evidence="1">
    <location>
        <begin position="202"/>
        <end position="222"/>
    </location>
</feature>
<protein>
    <submittedName>
        <fullName evidence="2">Uncharacterized protein</fullName>
    </submittedName>
</protein>
<dbReference type="GeneID" id="96998390"/>
<dbReference type="AlphaFoldDB" id="H3NM21"/>
<feature type="transmembrane region" description="Helical" evidence="1">
    <location>
        <begin position="172"/>
        <end position="195"/>
    </location>
</feature>
<gene>
    <name evidence="2" type="ORF">HMPREF9709_00382</name>
</gene>
<keyword evidence="1" id="KW-0812">Transmembrane</keyword>
<comment type="caution">
    <text evidence="2">The sequence shown here is derived from an EMBL/GenBank/DDBJ whole genome shotgun (WGS) entry which is preliminary data.</text>
</comment>